<dbReference type="SUPFAM" id="SSF58104">
    <property type="entry name" value="Methyl-accepting chemotaxis protein (MCP) signaling domain"/>
    <property type="match status" value="1"/>
</dbReference>
<dbReference type="InterPro" id="IPR003660">
    <property type="entry name" value="HAMP_dom"/>
</dbReference>
<keyword evidence="5" id="KW-1133">Transmembrane helix</keyword>
<dbReference type="PROSITE" id="PS50111">
    <property type="entry name" value="CHEMOTAXIS_TRANSDUC_2"/>
    <property type="match status" value="1"/>
</dbReference>
<protein>
    <submittedName>
        <fullName evidence="8">Methyl-accepting chemotaxis protein</fullName>
    </submittedName>
</protein>
<evidence type="ECO:0000256" key="2">
    <source>
        <dbReference type="ARBA" id="ARBA00029447"/>
    </source>
</evidence>
<feature type="compositionally biased region" description="Polar residues" evidence="4">
    <location>
        <begin position="756"/>
        <end position="769"/>
    </location>
</feature>
<feature type="domain" description="HAMP" evidence="7">
    <location>
        <begin position="412"/>
        <end position="452"/>
    </location>
</feature>
<evidence type="ECO:0000256" key="5">
    <source>
        <dbReference type="SAM" id="Phobius"/>
    </source>
</evidence>
<evidence type="ECO:0000256" key="4">
    <source>
        <dbReference type="SAM" id="MobiDB-lite"/>
    </source>
</evidence>
<proteinExistence type="inferred from homology"/>
<evidence type="ECO:0000259" key="7">
    <source>
        <dbReference type="PROSITE" id="PS50885"/>
    </source>
</evidence>
<dbReference type="EMBL" id="JBHTAG010000002">
    <property type="protein sequence ID" value="MFC7096209.1"/>
    <property type="molecule type" value="Genomic_DNA"/>
</dbReference>
<evidence type="ECO:0000256" key="1">
    <source>
        <dbReference type="ARBA" id="ARBA00023224"/>
    </source>
</evidence>
<keyword evidence="5" id="KW-0812">Transmembrane</keyword>
<keyword evidence="5" id="KW-0472">Membrane</keyword>
<keyword evidence="9" id="KW-1185">Reference proteome</keyword>
<dbReference type="InterPro" id="IPR004090">
    <property type="entry name" value="Chemotax_Me-accpt_rcpt"/>
</dbReference>
<feature type="region of interest" description="Disordered" evidence="4">
    <location>
        <begin position="752"/>
        <end position="800"/>
    </location>
</feature>
<dbReference type="PANTHER" id="PTHR32089">
    <property type="entry name" value="METHYL-ACCEPTING CHEMOTAXIS PROTEIN MCPB"/>
    <property type="match status" value="1"/>
</dbReference>
<comment type="caution">
    <text evidence="8">The sequence shown here is derived from an EMBL/GenBank/DDBJ whole genome shotgun (WGS) entry which is preliminary data.</text>
</comment>
<accession>A0ABD5WRN1</accession>
<dbReference type="SMART" id="SM00283">
    <property type="entry name" value="MA"/>
    <property type="match status" value="1"/>
</dbReference>
<organism evidence="8 9">
    <name type="scientific">Halobaculum marinum</name>
    <dbReference type="NCBI Taxonomy" id="3031996"/>
    <lineage>
        <taxon>Archaea</taxon>
        <taxon>Methanobacteriati</taxon>
        <taxon>Methanobacteriota</taxon>
        <taxon>Stenosarchaea group</taxon>
        <taxon>Halobacteria</taxon>
        <taxon>Halobacteriales</taxon>
        <taxon>Haloferacaceae</taxon>
        <taxon>Halobaculum</taxon>
    </lineage>
</organism>
<dbReference type="Pfam" id="PF00015">
    <property type="entry name" value="MCPsignal"/>
    <property type="match status" value="1"/>
</dbReference>
<dbReference type="Gene3D" id="6.10.340.10">
    <property type="match status" value="1"/>
</dbReference>
<dbReference type="InterPro" id="IPR004089">
    <property type="entry name" value="MCPsignal_dom"/>
</dbReference>
<dbReference type="Gene3D" id="1.10.287.950">
    <property type="entry name" value="Methyl-accepting chemotaxis protein"/>
    <property type="match status" value="1"/>
</dbReference>
<name>A0ABD5WRN1_9EURY</name>
<dbReference type="SMART" id="SM00304">
    <property type="entry name" value="HAMP"/>
    <property type="match status" value="2"/>
</dbReference>
<dbReference type="PRINTS" id="PR00260">
    <property type="entry name" value="CHEMTRNSDUCR"/>
</dbReference>
<feature type="domain" description="Methyl-accepting transducer" evidence="6">
    <location>
        <begin position="471"/>
        <end position="707"/>
    </location>
</feature>
<dbReference type="PANTHER" id="PTHR32089:SF112">
    <property type="entry name" value="LYSOZYME-LIKE PROTEIN-RELATED"/>
    <property type="match status" value="1"/>
</dbReference>
<dbReference type="AlphaFoldDB" id="A0ABD5WRN1"/>
<feature type="compositionally biased region" description="Low complexity" evidence="4">
    <location>
        <begin position="778"/>
        <end position="790"/>
    </location>
</feature>
<feature type="domain" description="HAMP" evidence="7">
    <location>
        <begin position="299"/>
        <end position="353"/>
    </location>
</feature>
<dbReference type="GeneID" id="79269905"/>
<feature type="transmembrane region" description="Helical" evidence="5">
    <location>
        <begin position="277"/>
        <end position="297"/>
    </location>
</feature>
<dbReference type="PROSITE" id="PS50885">
    <property type="entry name" value="HAMP"/>
    <property type="match status" value="2"/>
</dbReference>
<comment type="similarity">
    <text evidence="2">Belongs to the methyl-accepting chemotaxis (MCP) protein family.</text>
</comment>
<dbReference type="RefSeq" id="WP_276239312.1">
    <property type="nucleotide sequence ID" value="NZ_CP119989.1"/>
</dbReference>
<dbReference type="GO" id="GO:0007165">
    <property type="term" value="P:signal transduction"/>
    <property type="evidence" value="ECO:0007669"/>
    <property type="project" value="UniProtKB-KW"/>
</dbReference>
<dbReference type="Proteomes" id="UP001596388">
    <property type="component" value="Unassembled WGS sequence"/>
</dbReference>
<keyword evidence="1 3" id="KW-0807">Transducer</keyword>
<feature type="compositionally biased region" description="Acidic residues" evidence="4">
    <location>
        <begin position="791"/>
        <end position="800"/>
    </location>
</feature>
<sequence length="800" mass="82929">MSYVPDPIRRTYLRKFTALTLATLVLVAGAGVVLQGQVAATLSEQTHGDLTTSAETTASEVSIWVEENQRTVRLVSQQLEGETGDGVQTVIEIEHRRLPESVEAFHVVDMDTMTVERSTDDVAVGSTLTHIEWESGASDLSSMPPTGTVVSATYQHTGPNLMAFASWIAGTDTALVMTVETAEVGASATDDRAGTVRVVDTEDAAIHLASETQQLGEQFDGGVDAHALVAGADHAGAHDMDAMDATMAYAPVPGTDWVVIRSVPQSVAYALVTQVRLALGAVIAIAAFGFVVIGATMGRSTSRTLHDLATRAEALAAGNADAAAGDDDDRIDEVGAVQDAFDEVRGYLATAAAQATVIADNEFDAPVLERDVPGDLGESLAAMRSDLESLIVEMEATNEALAATADAYGAEMARAADGDLTVRLDADADDPAMARVAAEFNEMMDELEAAVGRVDRVAGEVAVASDEADAGVSEAERAAGTVADSTDEIAAGAEKQVEHLREVTGEMADLSAAVEEVAATADQVASVSGDAAERGERGAVLADEAVAEMETIEEHTEETADVVRGLESEVAEINDIVELIDDIAEQTNTLALNASIEAARAGAEGEGFAVVAEEVKQLATETREATGRVADRIDAVQSSTEEAVADIEETRERVDEGSETIEAGLGALGDVVEAVEEANDGVQSISTAADDQAATAEEVVTMSEEVASVSEETAAEAESVSAAATEQSASLDQVSGEVERLARRAEDLRDLAGSFETDTAATSDANSGHQHGFEFGDEGATATDGGSDTAAEGDTDGDSR</sequence>
<evidence type="ECO:0000259" key="6">
    <source>
        <dbReference type="PROSITE" id="PS50111"/>
    </source>
</evidence>
<evidence type="ECO:0000256" key="3">
    <source>
        <dbReference type="PROSITE-ProRule" id="PRU00284"/>
    </source>
</evidence>
<evidence type="ECO:0000313" key="8">
    <source>
        <dbReference type="EMBL" id="MFC7096209.1"/>
    </source>
</evidence>
<reference evidence="8 9" key="1">
    <citation type="journal article" date="2019" name="Int. J. Syst. Evol. Microbiol.">
        <title>The Global Catalogue of Microorganisms (GCM) 10K type strain sequencing project: providing services to taxonomists for standard genome sequencing and annotation.</title>
        <authorList>
            <consortium name="The Broad Institute Genomics Platform"/>
            <consortium name="The Broad Institute Genome Sequencing Center for Infectious Disease"/>
            <person name="Wu L."/>
            <person name="Ma J."/>
        </authorList>
    </citation>
    <scope>NUCLEOTIDE SEQUENCE [LARGE SCALE GENOMIC DNA]</scope>
    <source>
        <strain evidence="8 9">DT55</strain>
    </source>
</reference>
<gene>
    <name evidence="8" type="ORF">ACFQKD_02740</name>
</gene>
<evidence type="ECO:0000313" key="9">
    <source>
        <dbReference type="Proteomes" id="UP001596388"/>
    </source>
</evidence>